<protein>
    <recommendedName>
        <fullName evidence="10">Translation initiation factor IF-2, mitochondrial</fullName>
    </recommendedName>
</protein>
<dbReference type="SUPFAM" id="SSF50447">
    <property type="entry name" value="Translation proteins"/>
    <property type="match status" value="2"/>
</dbReference>
<dbReference type="InterPro" id="IPR044145">
    <property type="entry name" value="IF2_II"/>
</dbReference>
<keyword evidence="8" id="KW-0342">GTP-binding</keyword>
<dbReference type="GO" id="GO:0005525">
    <property type="term" value="F:GTP binding"/>
    <property type="evidence" value="ECO:0007669"/>
    <property type="project" value="UniProtKB-KW"/>
</dbReference>
<dbReference type="Proteomes" id="UP001150569">
    <property type="component" value="Unassembled WGS sequence"/>
</dbReference>
<dbReference type="PRINTS" id="PR00315">
    <property type="entry name" value="ELONGATNFCT"/>
</dbReference>
<reference evidence="13" key="1">
    <citation type="submission" date="2022-07" db="EMBL/GenBank/DDBJ databases">
        <title>Phylogenomic reconstructions and comparative analyses of Kickxellomycotina fungi.</title>
        <authorList>
            <person name="Reynolds N.K."/>
            <person name="Stajich J.E."/>
            <person name="Barry K."/>
            <person name="Grigoriev I.V."/>
            <person name="Crous P."/>
            <person name="Smith M.E."/>
        </authorList>
    </citation>
    <scope>NUCLEOTIDE SEQUENCE</scope>
    <source>
        <strain evidence="13">RSA 861</strain>
    </source>
</reference>
<dbReference type="CDD" id="cd03692">
    <property type="entry name" value="mtIF2_IVc"/>
    <property type="match status" value="1"/>
</dbReference>
<dbReference type="Gene3D" id="3.40.50.300">
    <property type="entry name" value="P-loop containing nucleotide triphosphate hydrolases"/>
    <property type="match status" value="1"/>
</dbReference>
<dbReference type="NCBIfam" id="TIGR00231">
    <property type="entry name" value="small_GTP"/>
    <property type="match status" value="1"/>
</dbReference>
<dbReference type="OrthoDB" id="361630at2759"/>
<dbReference type="FunFam" id="2.40.30.10:FF:000008">
    <property type="entry name" value="Translation initiation factor IF-2"/>
    <property type="match status" value="1"/>
</dbReference>
<comment type="function">
    <text evidence="9">One of the essential components for the initiation of protein synthesis. Protects formylmethionyl-tRNA from spontaneous hydrolysis and promotes its binding to the 30S ribosomal subunits. Also involved in the hydrolysis of GTP during the formation of the 70S ribosomal complex.</text>
</comment>
<dbReference type="GO" id="GO:0005739">
    <property type="term" value="C:mitochondrion"/>
    <property type="evidence" value="ECO:0007669"/>
    <property type="project" value="UniProtKB-SubCell"/>
</dbReference>
<dbReference type="SUPFAM" id="SSF52156">
    <property type="entry name" value="Initiation factor IF2/eIF5b, domain 3"/>
    <property type="match status" value="1"/>
</dbReference>
<dbReference type="PROSITE" id="PS51722">
    <property type="entry name" value="G_TR_2"/>
    <property type="match status" value="1"/>
</dbReference>
<proteinExistence type="inferred from homology"/>
<feature type="domain" description="Tr-type G" evidence="12">
    <location>
        <begin position="236"/>
        <end position="417"/>
    </location>
</feature>
<dbReference type="SUPFAM" id="SSF52540">
    <property type="entry name" value="P-loop containing nucleoside triphosphate hydrolases"/>
    <property type="match status" value="1"/>
</dbReference>
<dbReference type="InterPro" id="IPR015760">
    <property type="entry name" value="TIF_IF2"/>
</dbReference>
<dbReference type="InterPro" id="IPR027417">
    <property type="entry name" value="P-loop_NTPase"/>
</dbReference>
<keyword evidence="14" id="KW-1185">Reference proteome</keyword>
<comment type="subcellular location">
    <subcellularLocation>
        <location evidence="1">Mitochondrion</location>
    </subcellularLocation>
</comment>
<dbReference type="EMBL" id="JANBPT010001297">
    <property type="protein sequence ID" value="KAJ1908912.1"/>
    <property type="molecule type" value="Genomic_DNA"/>
</dbReference>
<feature type="compositionally biased region" description="Basic and acidic residues" evidence="11">
    <location>
        <begin position="39"/>
        <end position="52"/>
    </location>
</feature>
<dbReference type="FunFam" id="2.40.30.10:FF:000007">
    <property type="entry name" value="Translation initiation factor IF-2"/>
    <property type="match status" value="1"/>
</dbReference>
<evidence type="ECO:0000256" key="7">
    <source>
        <dbReference type="ARBA" id="ARBA00023128"/>
    </source>
</evidence>
<keyword evidence="7" id="KW-0496">Mitochondrion</keyword>
<evidence type="ECO:0000256" key="8">
    <source>
        <dbReference type="ARBA" id="ARBA00023134"/>
    </source>
</evidence>
<evidence type="ECO:0000256" key="5">
    <source>
        <dbReference type="ARBA" id="ARBA00022917"/>
    </source>
</evidence>
<dbReference type="Pfam" id="PF00009">
    <property type="entry name" value="GTP_EFTU"/>
    <property type="match status" value="1"/>
</dbReference>
<evidence type="ECO:0000256" key="4">
    <source>
        <dbReference type="ARBA" id="ARBA00022741"/>
    </source>
</evidence>
<feature type="region of interest" description="Disordered" evidence="11">
    <location>
        <begin position="1"/>
        <end position="113"/>
    </location>
</feature>
<dbReference type="Gene3D" id="2.40.30.10">
    <property type="entry name" value="Translation factors"/>
    <property type="match status" value="2"/>
</dbReference>
<comment type="similarity">
    <text evidence="2">Belongs to the TRAFAC class translation factor GTPase superfamily. Classic translation factor GTPase family. IF-2 subfamily.</text>
</comment>
<keyword evidence="4" id="KW-0547">Nucleotide-binding</keyword>
<dbReference type="InterPro" id="IPR000795">
    <property type="entry name" value="T_Tr_GTP-bd_dom"/>
</dbReference>
<dbReference type="GO" id="GO:0003924">
    <property type="term" value="F:GTPase activity"/>
    <property type="evidence" value="ECO:0007669"/>
    <property type="project" value="InterPro"/>
</dbReference>
<keyword evidence="5" id="KW-0648">Protein biosynthesis</keyword>
<dbReference type="AlphaFoldDB" id="A0A9W7ZQG6"/>
<evidence type="ECO:0000256" key="6">
    <source>
        <dbReference type="ARBA" id="ARBA00022946"/>
    </source>
</evidence>
<evidence type="ECO:0000256" key="9">
    <source>
        <dbReference type="ARBA" id="ARBA00025162"/>
    </source>
</evidence>
<evidence type="ECO:0000256" key="10">
    <source>
        <dbReference type="ARBA" id="ARBA00044200"/>
    </source>
</evidence>
<sequence>MSRYPSAGPPGEPDSTDTPSNQVPPMTEEPFTATNAASETRRRGGEPAAERKHLGKTAIRKYLEPAGGDALSQPSTGTGAGRRLQPRLDPDDDDAHLLEDIHGHHGAGGGGHRVGRRQILQTLEHTDESGEFVGVRVRGRSSAKSRKKAERRVREITVPEAISVSNLANMIHKRLDEVVGTAKRLDLGDLSHDYVLTPEETTAIVLEFDIDPVVTEDQGPDAKPRELPDDMSHFPLRPPVVTIMGHVDHGKTTLLDALRESSVAASEAGGITQHIGAFSVALSTTSLAQPSVTFLDTPGHAAFSNMRSRGANMTDIVVLVVSADDGVMPQTLEAIEHAQKADVPMIVAINKCDRPGADPTRIREQLLTRGVQVEDMGGDVQAVEISALKKTGIEDLVENISILAEVLDIRAPPDGPVEAAVVESQPEKGRGISATMLVQMGTLHVGDFIVAGQTWCKVRSMINDLGKQVKSADPGTPVKVTGWKDIPNAGDTAIQVKSESLAKDICLNRERKAKQAQSFRQVQAINAKRIQAHEAADTGKMSRKLFAREVYRFYKGLRPDYPQEHEFDTKADTVVQLSVAETLGIPTLSVVIKGDVSGTVEAVVECLQALPQRYVHVDVMSHGVGPIVESDVQMARSIENRNAVAILGFNVKPDKATTNLAKSLGIGIHTHQVIYRLLEDVKELMTNQLEPEYEEHARGEARILRKFSYDMKRGKVAHVAGCRITSGTMYHDRKVRVMRGDKQVFYGTLSSLKSGKQTITEANKGQECGLGFNNFDDFMEGDVIYSLESIAKPRKLE</sequence>
<keyword evidence="3 13" id="KW-0396">Initiation factor</keyword>
<dbReference type="Pfam" id="PF11987">
    <property type="entry name" value="IF-2"/>
    <property type="match status" value="1"/>
</dbReference>
<evidence type="ECO:0000256" key="3">
    <source>
        <dbReference type="ARBA" id="ARBA00022540"/>
    </source>
</evidence>
<dbReference type="InterPro" id="IPR005225">
    <property type="entry name" value="Small_GTP-bd"/>
</dbReference>
<dbReference type="HAMAP" id="MF_00100_B">
    <property type="entry name" value="IF_2_B"/>
    <property type="match status" value="1"/>
</dbReference>
<dbReference type="PANTHER" id="PTHR43381:SF20">
    <property type="entry name" value="TRANSLATION INITIATION FACTOR IF-2, MITOCHONDRIAL"/>
    <property type="match status" value="1"/>
</dbReference>
<evidence type="ECO:0000256" key="1">
    <source>
        <dbReference type="ARBA" id="ARBA00004173"/>
    </source>
</evidence>
<organism evidence="13 14">
    <name type="scientific">Tieghemiomyces parasiticus</name>
    <dbReference type="NCBI Taxonomy" id="78921"/>
    <lineage>
        <taxon>Eukaryota</taxon>
        <taxon>Fungi</taxon>
        <taxon>Fungi incertae sedis</taxon>
        <taxon>Zoopagomycota</taxon>
        <taxon>Kickxellomycotina</taxon>
        <taxon>Dimargaritomycetes</taxon>
        <taxon>Dimargaritales</taxon>
        <taxon>Dimargaritaceae</taxon>
        <taxon>Tieghemiomyces</taxon>
    </lineage>
</organism>
<evidence type="ECO:0000256" key="2">
    <source>
        <dbReference type="ARBA" id="ARBA00007733"/>
    </source>
</evidence>
<evidence type="ECO:0000313" key="14">
    <source>
        <dbReference type="Proteomes" id="UP001150569"/>
    </source>
</evidence>
<keyword evidence="6" id="KW-0809">Transit peptide</keyword>
<dbReference type="Gene3D" id="3.40.50.10050">
    <property type="entry name" value="Translation initiation factor IF- 2, domain 3"/>
    <property type="match status" value="1"/>
</dbReference>
<dbReference type="FunFam" id="3.40.50.300:FF:000019">
    <property type="entry name" value="Translation initiation factor IF-2"/>
    <property type="match status" value="1"/>
</dbReference>
<dbReference type="Pfam" id="PF22042">
    <property type="entry name" value="EF-G_D2"/>
    <property type="match status" value="1"/>
</dbReference>
<dbReference type="FunFam" id="3.40.50.10050:FF:000001">
    <property type="entry name" value="Translation initiation factor IF-2"/>
    <property type="match status" value="1"/>
</dbReference>
<dbReference type="InterPro" id="IPR053905">
    <property type="entry name" value="EF-G-like_DII"/>
</dbReference>
<accession>A0A9W7ZQG6</accession>
<dbReference type="CDD" id="cd03702">
    <property type="entry name" value="IF2_mtIF2_II"/>
    <property type="match status" value="1"/>
</dbReference>
<comment type="caution">
    <text evidence="13">The sequence shown here is derived from an EMBL/GenBank/DDBJ whole genome shotgun (WGS) entry which is preliminary data.</text>
</comment>
<name>A0A9W7ZQG6_9FUNG</name>
<dbReference type="InterPro" id="IPR000178">
    <property type="entry name" value="TF_IF2_bacterial-like"/>
</dbReference>
<dbReference type="GO" id="GO:0003743">
    <property type="term" value="F:translation initiation factor activity"/>
    <property type="evidence" value="ECO:0007669"/>
    <property type="project" value="UniProtKB-KW"/>
</dbReference>
<dbReference type="InterPro" id="IPR023115">
    <property type="entry name" value="TIF_IF2_dom3"/>
</dbReference>
<dbReference type="PANTHER" id="PTHR43381">
    <property type="entry name" value="TRANSLATION INITIATION FACTOR IF-2-RELATED"/>
    <property type="match status" value="1"/>
</dbReference>
<dbReference type="InterPro" id="IPR009000">
    <property type="entry name" value="Transl_B-barrel_sf"/>
</dbReference>
<evidence type="ECO:0000313" key="13">
    <source>
        <dbReference type="EMBL" id="KAJ1908912.1"/>
    </source>
</evidence>
<evidence type="ECO:0000256" key="11">
    <source>
        <dbReference type="SAM" id="MobiDB-lite"/>
    </source>
</evidence>
<gene>
    <name evidence="13" type="primary">IFM1_2</name>
    <name evidence="13" type="ORF">IWQ60_011459</name>
</gene>
<evidence type="ECO:0000259" key="12">
    <source>
        <dbReference type="PROSITE" id="PS51722"/>
    </source>
</evidence>
<dbReference type="CDD" id="cd01887">
    <property type="entry name" value="IF2_eIF5B"/>
    <property type="match status" value="1"/>
</dbReference>
<dbReference type="InterPro" id="IPR036925">
    <property type="entry name" value="TIF_IF2_dom3_sf"/>
</dbReference>